<keyword evidence="3" id="KW-1003">Cell membrane</keyword>
<evidence type="ECO:0000256" key="2">
    <source>
        <dbReference type="ARBA" id="ARBA00004236"/>
    </source>
</evidence>
<dbReference type="PANTHER" id="PTHR38035">
    <property type="entry name" value="UPF0070 PROTEIN YFGM"/>
    <property type="match status" value="1"/>
</dbReference>
<dbReference type="InterPro" id="IPR026039">
    <property type="entry name" value="YfgM"/>
</dbReference>
<evidence type="ECO:0000256" key="3">
    <source>
        <dbReference type="ARBA" id="ARBA00022475"/>
    </source>
</evidence>
<dbReference type="Pfam" id="PF09976">
    <property type="entry name" value="TPR_21"/>
    <property type="match status" value="1"/>
</dbReference>
<gene>
    <name evidence="10" type="ORF">GXW78_13400</name>
</gene>
<proteinExistence type="predicted"/>
<reference evidence="11" key="1">
    <citation type="journal article" date="2021" name="Syst. Appl. Microbiol.">
        <title>Roseomonas hellenica sp. nov., isolated from roots of wild-growing Alkanna tinctoria.</title>
        <authorList>
            <person name="Rat A."/>
            <person name="Naranjo H.D."/>
            <person name="Lebbe L."/>
            <person name="Cnockaert M."/>
            <person name="Krigas N."/>
            <person name="Grigoriadou K."/>
            <person name="Maloupa E."/>
            <person name="Willems A."/>
        </authorList>
    </citation>
    <scope>NUCLEOTIDE SEQUENCE [LARGE SCALE GENOMIC DNA]</scope>
    <source>
        <strain evidence="11">LMG 31159</strain>
    </source>
</reference>
<feature type="transmembrane region" description="Helical" evidence="8">
    <location>
        <begin position="20"/>
        <end position="42"/>
    </location>
</feature>
<evidence type="ECO:0000256" key="5">
    <source>
        <dbReference type="ARBA" id="ARBA00022989"/>
    </source>
</evidence>
<evidence type="ECO:0000313" key="11">
    <source>
        <dbReference type="Proteomes" id="UP000698752"/>
    </source>
</evidence>
<comment type="caution">
    <text evidence="10">The sequence shown here is derived from an EMBL/GenBank/DDBJ whole genome shotgun (WGS) entry which is preliminary data.</text>
</comment>
<evidence type="ECO:0000259" key="9">
    <source>
        <dbReference type="Pfam" id="PF09976"/>
    </source>
</evidence>
<protein>
    <submittedName>
        <fullName evidence="10">Tetratricopeptide repeat protein</fullName>
    </submittedName>
</protein>
<evidence type="ECO:0000313" key="10">
    <source>
        <dbReference type="EMBL" id="MBR0650666.1"/>
    </source>
</evidence>
<evidence type="ECO:0000256" key="7">
    <source>
        <dbReference type="ARBA" id="ARBA00023186"/>
    </source>
</evidence>
<comment type="subcellular location">
    <subcellularLocation>
        <location evidence="2">Cell membrane</location>
    </subcellularLocation>
    <subcellularLocation>
        <location evidence="1">Membrane</location>
        <topology evidence="1">Single-pass membrane protein</topology>
    </subcellularLocation>
</comment>
<evidence type="ECO:0000256" key="1">
    <source>
        <dbReference type="ARBA" id="ARBA00004167"/>
    </source>
</evidence>
<dbReference type="PANTHER" id="PTHR38035:SF1">
    <property type="entry name" value="ANCILLARY SECYEG TRANSLOCON SUBUNIT"/>
    <property type="match status" value="1"/>
</dbReference>
<name>A0ABS5EI05_9PROT</name>
<dbReference type="InterPro" id="IPR018704">
    <property type="entry name" value="SecYEG/CpoB_TPR"/>
</dbReference>
<sequence>MPDIFDEVAEDLRAERARKLWARLSTPLFTVLLLVLVGIGGWQGWRWYENRQQAAAATAFMAAHRATEAQGADLTAMASRFEAIAGENPGGYRTIALLRAAALKAEAGDRDGALAVYDRVANDTSIDPLYRSLASLLWALRSLDTAEPAALTARLAPLTGADSPFSASARELSALATLKAGQRAEARTAFQALAADQAAPQSIRERAGRIAEELAS</sequence>
<keyword evidence="6 8" id="KW-0472">Membrane</keyword>
<feature type="domain" description="Ancillary SecYEG translocon subunit/Cell division coordinator CpoB TPR" evidence="9">
    <location>
        <begin position="19"/>
        <end position="197"/>
    </location>
</feature>
<keyword evidence="5 8" id="KW-1133">Transmembrane helix</keyword>
<keyword evidence="11" id="KW-1185">Reference proteome</keyword>
<organism evidence="10 11">
    <name type="scientific">Neoroseomonas terrae</name>
    <dbReference type="NCBI Taxonomy" id="424799"/>
    <lineage>
        <taxon>Bacteria</taxon>
        <taxon>Pseudomonadati</taxon>
        <taxon>Pseudomonadota</taxon>
        <taxon>Alphaproteobacteria</taxon>
        <taxon>Acetobacterales</taxon>
        <taxon>Acetobacteraceae</taxon>
        <taxon>Neoroseomonas</taxon>
    </lineage>
</organism>
<dbReference type="EMBL" id="JAAEDI010000013">
    <property type="protein sequence ID" value="MBR0650666.1"/>
    <property type="molecule type" value="Genomic_DNA"/>
</dbReference>
<dbReference type="RefSeq" id="WP_211869331.1">
    <property type="nucleotide sequence ID" value="NZ_JAAEDI010000013.1"/>
</dbReference>
<evidence type="ECO:0000256" key="8">
    <source>
        <dbReference type="SAM" id="Phobius"/>
    </source>
</evidence>
<keyword evidence="7" id="KW-0143">Chaperone</keyword>
<evidence type="ECO:0000256" key="6">
    <source>
        <dbReference type="ARBA" id="ARBA00023136"/>
    </source>
</evidence>
<keyword evidence="4 8" id="KW-0812">Transmembrane</keyword>
<evidence type="ECO:0000256" key="4">
    <source>
        <dbReference type="ARBA" id="ARBA00022692"/>
    </source>
</evidence>
<accession>A0ABS5EI05</accession>
<dbReference type="Proteomes" id="UP000698752">
    <property type="component" value="Unassembled WGS sequence"/>
</dbReference>